<sequence length="205" mass="23378">IEIPQQMLHLGIIFTIMYFLLYYLLVSEEQIMKLIYRVVPFHKRHVSELFEEFKKIVNTTIIATGFVAVAQGGLLTISFLIFDIQGAFFWGFVTGILSILPVIGPTLVWVPAGLYQLLYVQDITAGIGILAFGMILSNVDNLIRPFVHHKIGKIHPFVTLLGIFIGVTLFGIIGLIIGPLLLMYLVLMVQMFYEEYMYQKEEFKL</sequence>
<keyword evidence="5 6" id="KW-0472">Membrane</keyword>
<gene>
    <name evidence="7" type="ORF">D5R95_08555</name>
</gene>
<evidence type="ECO:0000256" key="6">
    <source>
        <dbReference type="SAM" id="Phobius"/>
    </source>
</evidence>
<evidence type="ECO:0000256" key="1">
    <source>
        <dbReference type="ARBA" id="ARBA00004141"/>
    </source>
</evidence>
<comment type="subcellular location">
    <subcellularLocation>
        <location evidence="1">Membrane</location>
        <topology evidence="1">Multi-pass membrane protein</topology>
    </subcellularLocation>
</comment>
<dbReference type="Proteomes" id="UP000284763">
    <property type="component" value="Unassembled WGS sequence"/>
</dbReference>
<evidence type="ECO:0000313" key="8">
    <source>
        <dbReference type="Proteomes" id="UP000284763"/>
    </source>
</evidence>
<dbReference type="EMBL" id="QZAB01000544">
    <property type="protein sequence ID" value="RQD80735.1"/>
    <property type="molecule type" value="Genomic_DNA"/>
</dbReference>
<feature type="non-terminal residue" evidence="7">
    <location>
        <position position="1"/>
    </location>
</feature>
<evidence type="ECO:0000256" key="5">
    <source>
        <dbReference type="ARBA" id="ARBA00023136"/>
    </source>
</evidence>
<evidence type="ECO:0000256" key="3">
    <source>
        <dbReference type="ARBA" id="ARBA00022692"/>
    </source>
</evidence>
<dbReference type="AlphaFoldDB" id="A0A3R7XDW6"/>
<comment type="similarity">
    <text evidence="2">Belongs to the autoinducer-2 exporter (AI-2E) (TC 2.A.86) family.</text>
</comment>
<reference evidence="7 8" key="1">
    <citation type="submission" date="2018-08" db="EMBL/GenBank/DDBJ databases">
        <title>The metabolism and importance of syntrophic acetate oxidation coupled to methane or sulfide production in haloalkaline environments.</title>
        <authorList>
            <person name="Timmers P.H.A."/>
            <person name="Vavourakis C.D."/>
            <person name="Sorokin D.Y."/>
            <person name="Sinninghe Damste J.S."/>
            <person name="Muyzer G."/>
            <person name="Stams A.J.M."/>
            <person name="Plugge C.M."/>
        </authorList>
    </citation>
    <scope>NUCLEOTIDE SEQUENCE [LARGE SCALE GENOMIC DNA]</scope>
    <source>
        <strain evidence="7">MSAO_Arc3</strain>
    </source>
</reference>
<dbReference type="InterPro" id="IPR002549">
    <property type="entry name" value="AI-2E-like"/>
</dbReference>
<evidence type="ECO:0000313" key="7">
    <source>
        <dbReference type="EMBL" id="RQD80735.1"/>
    </source>
</evidence>
<accession>A0A3R7XDW6</accession>
<dbReference type="PANTHER" id="PTHR21716">
    <property type="entry name" value="TRANSMEMBRANE PROTEIN"/>
    <property type="match status" value="1"/>
</dbReference>
<feature type="transmembrane region" description="Helical" evidence="6">
    <location>
        <begin position="117"/>
        <end position="137"/>
    </location>
</feature>
<feature type="transmembrane region" description="Helical" evidence="6">
    <location>
        <begin position="88"/>
        <end position="110"/>
    </location>
</feature>
<name>A0A3R7XDW6_9EURY</name>
<feature type="transmembrane region" description="Helical" evidence="6">
    <location>
        <begin position="157"/>
        <end position="187"/>
    </location>
</feature>
<proteinExistence type="inferred from homology"/>
<evidence type="ECO:0000256" key="4">
    <source>
        <dbReference type="ARBA" id="ARBA00022989"/>
    </source>
</evidence>
<organism evidence="7 8">
    <name type="scientific">Methanosalsum natronophilum</name>
    <dbReference type="NCBI Taxonomy" id="768733"/>
    <lineage>
        <taxon>Archaea</taxon>
        <taxon>Methanobacteriati</taxon>
        <taxon>Methanobacteriota</taxon>
        <taxon>Stenosarchaea group</taxon>
        <taxon>Methanomicrobia</taxon>
        <taxon>Methanosarcinales</taxon>
        <taxon>Methanosarcinaceae</taxon>
        <taxon>Methanosalsum</taxon>
    </lineage>
</organism>
<dbReference type="Pfam" id="PF01594">
    <property type="entry name" value="AI-2E_transport"/>
    <property type="match status" value="1"/>
</dbReference>
<keyword evidence="4 6" id="KW-1133">Transmembrane helix</keyword>
<feature type="transmembrane region" description="Helical" evidence="6">
    <location>
        <begin position="61"/>
        <end position="82"/>
    </location>
</feature>
<dbReference type="GO" id="GO:0016020">
    <property type="term" value="C:membrane"/>
    <property type="evidence" value="ECO:0007669"/>
    <property type="project" value="UniProtKB-SubCell"/>
</dbReference>
<feature type="transmembrane region" description="Helical" evidence="6">
    <location>
        <begin position="6"/>
        <end position="25"/>
    </location>
</feature>
<protein>
    <submittedName>
        <fullName evidence="7">AI-2E family transporter</fullName>
    </submittedName>
</protein>
<keyword evidence="3 6" id="KW-0812">Transmembrane</keyword>
<dbReference type="PANTHER" id="PTHR21716:SF4">
    <property type="entry name" value="TRANSMEMBRANE PROTEIN 245"/>
    <property type="match status" value="1"/>
</dbReference>
<evidence type="ECO:0000256" key="2">
    <source>
        <dbReference type="ARBA" id="ARBA00009773"/>
    </source>
</evidence>
<comment type="caution">
    <text evidence="7">The sequence shown here is derived from an EMBL/GenBank/DDBJ whole genome shotgun (WGS) entry which is preliminary data.</text>
</comment>